<accession>A0ABS8VD65</accession>
<evidence type="ECO:0000313" key="2">
    <source>
        <dbReference type="Proteomes" id="UP000823775"/>
    </source>
</evidence>
<keyword evidence="2" id="KW-1185">Reference proteome</keyword>
<organism evidence="1 2">
    <name type="scientific">Datura stramonium</name>
    <name type="common">Jimsonweed</name>
    <name type="synonym">Common thornapple</name>
    <dbReference type="NCBI Taxonomy" id="4076"/>
    <lineage>
        <taxon>Eukaryota</taxon>
        <taxon>Viridiplantae</taxon>
        <taxon>Streptophyta</taxon>
        <taxon>Embryophyta</taxon>
        <taxon>Tracheophyta</taxon>
        <taxon>Spermatophyta</taxon>
        <taxon>Magnoliopsida</taxon>
        <taxon>eudicotyledons</taxon>
        <taxon>Gunneridae</taxon>
        <taxon>Pentapetalae</taxon>
        <taxon>asterids</taxon>
        <taxon>lamiids</taxon>
        <taxon>Solanales</taxon>
        <taxon>Solanaceae</taxon>
        <taxon>Solanoideae</taxon>
        <taxon>Datureae</taxon>
        <taxon>Datura</taxon>
    </lineage>
</organism>
<dbReference type="Proteomes" id="UP000823775">
    <property type="component" value="Unassembled WGS sequence"/>
</dbReference>
<protein>
    <submittedName>
        <fullName evidence="1">Uncharacterized protein</fullName>
    </submittedName>
</protein>
<comment type="caution">
    <text evidence="1">The sequence shown here is derived from an EMBL/GenBank/DDBJ whole genome shotgun (WGS) entry which is preliminary data.</text>
</comment>
<evidence type="ECO:0000313" key="1">
    <source>
        <dbReference type="EMBL" id="MCD9644721.1"/>
    </source>
</evidence>
<reference evidence="1 2" key="1">
    <citation type="journal article" date="2021" name="BMC Genomics">
        <title>Datura genome reveals duplications of psychoactive alkaloid biosynthetic genes and high mutation rate following tissue culture.</title>
        <authorList>
            <person name="Rajewski A."/>
            <person name="Carter-House D."/>
            <person name="Stajich J."/>
            <person name="Litt A."/>
        </authorList>
    </citation>
    <scope>NUCLEOTIDE SEQUENCE [LARGE SCALE GENOMIC DNA]</scope>
    <source>
        <strain evidence="1">AR-01</strain>
    </source>
</reference>
<sequence>MNYEYLVLLDLSGIEIGRLTSKVCADFIFGKAMFHHFYLLLPPFASKKSLSCFQFIERLLVYSIKFDVSAGSWNSDCTWCYSKRAAAVFCIWKPCMIYS</sequence>
<name>A0ABS8VD65_DATST</name>
<dbReference type="EMBL" id="JACEIK010004234">
    <property type="protein sequence ID" value="MCD9644721.1"/>
    <property type="molecule type" value="Genomic_DNA"/>
</dbReference>
<proteinExistence type="predicted"/>
<gene>
    <name evidence="1" type="ORF">HAX54_033143</name>
</gene>